<dbReference type="InterPro" id="IPR039198">
    <property type="entry name" value="Srl3/Whi5"/>
</dbReference>
<feature type="region of interest" description="Disordered" evidence="9">
    <location>
        <begin position="448"/>
        <end position="600"/>
    </location>
</feature>
<keyword evidence="4" id="KW-0963">Cytoplasm</keyword>
<dbReference type="OrthoDB" id="2359117at2759"/>
<gene>
    <name evidence="10" type="ORF">AK830_g8509</name>
</gene>
<evidence type="ECO:0000256" key="4">
    <source>
        <dbReference type="ARBA" id="ARBA00022490"/>
    </source>
</evidence>
<feature type="region of interest" description="Disordered" evidence="9">
    <location>
        <begin position="44"/>
        <end position="80"/>
    </location>
</feature>
<proteinExistence type="inferred from homology"/>
<evidence type="ECO:0000256" key="6">
    <source>
        <dbReference type="ARBA" id="ARBA00023015"/>
    </source>
</evidence>
<evidence type="ECO:0000256" key="1">
    <source>
        <dbReference type="ARBA" id="ARBA00004123"/>
    </source>
</evidence>
<feature type="region of interest" description="Disordered" evidence="9">
    <location>
        <begin position="244"/>
        <end position="266"/>
    </location>
</feature>
<keyword evidence="8" id="KW-0539">Nucleus</keyword>
<dbReference type="EMBL" id="LKCW01000146">
    <property type="protein sequence ID" value="KPM38042.1"/>
    <property type="molecule type" value="Genomic_DNA"/>
</dbReference>
<feature type="compositionally biased region" description="Polar residues" evidence="9">
    <location>
        <begin position="515"/>
        <end position="525"/>
    </location>
</feature>
<comment type="similarity">
    <text evidence="3">Belongs to the WHI5/NRM1 family.</text>
</comment>
<feature type="compositionally biased region" description="Basic and acidic residues" evidence="9">
    <location>
        <begin position="191"/>
        <end position="201"/>
    </location>
</feature>
<comment type="subcellular location">
    <subcellularLocation>
        <location evidence="2">Cytoplasm</location>
    </subcellularLocation>
    <subcellularLocation>
        <location evidence="1">Nucleus</location>
    </subcellularLocation>
</comment>
<feature type="compositionally biased region" description="Basic and acidic residues" evidence="9">
    <location>
        <begin position="559"/>
        <end position="573"/>
    </location>
</feature>
<dbReference type="STRING" id="78410.A0A0P7B7X7"/>
<comment type="caution">
    <text evidence="10">The sequence shown here is derived from an EMBL/GenBank/DDBJ whole genome shotgun (WGS) entry which is preliminary data.</text>
</comment>
<dbReference type="Pfam" id="PF08528">
    <property type="entry name" value="Whi5"/>
    <property type="match status" value="1"/>
</dbReference>
<accession>A0A0P7B7X7</accession>
<feature type="compositionally biased region" description="Low complexity" evidence="9">
    <location>
        <begin position="131"/>
        <end position="144"/>
    </location>
</feature>
<dbReference type="Proteomes" id="UP000050424">
    <property type="component" value="Unassembled WGS sequence"/>
</dbReference>
<feature type="compositionally biased region" description="Polar residues" evidence="9">
    <location>
        <begin position="343"/>
        <end position="354"/>
    </location>
</feature>
<dbReference type="GO" id="GO:0033309">
    <property type="term" value="C:SBF transcription complex"/>
    <property type="evidence" value="ECO:0007669"/>
    <property type="project" value="TreeGrafter"/>
</dbReference>
<feature type="region of interest" description="Disordered" evidence="9">
    <location>
        <begin position="342"/>
        <end position="412"/>
    </location>
</feature>
<keyword evidence="7" id="KW-0804">Transcription</keyword>
<evidence type="ECO:0000256" key="8">
    <source>
        <dbReference type="ARBA" id="ARBA00023242"/>
    </source>
</evidence>
<feature type="region of interest" description="Disordered" evidence="9">
    <location>
        <begin position="296"/>
        <end position="330"/>
    </location>
</feature>
<dbReference type="AlphaFoldDB" id="A0A0P7B7X7"/>
<feature type="compositionally biased region" description="Polar residues" evidence="9">
    <location>
        <begin position="483"/>
        <end position="492"/>
    </location>
</feature>
<feature type="compositionally biased region" description="Polar residues" evidence="9">
    <location>
        <begin position="403"/>
        <end position="412"/>
    </location>
</feature>
<organism evidence="10 11">
    <name type="scientific">Neonectria ditissima</name>
    <dbReference type="NCBI Taxonomy" id="78410"/>
    <lineage>
        <taxon>Eukaryota</taxon>
        <taxon>Fungi</taxon>
        <taxon>Dikarya</taxon>
        <taxon>Ascomycota</taxon>
        <taxon>Pezizomycotina</taxon>
        <taxon>Sordariomycetes</taxon>
        <taxon>Hypocreomycetidae</taxon>
        <taxon>Hypocreales</taxon>
        <taxon>Nectriaceae</taxon>
        <taxon>Neonectria</taxon>
    </lineage>
</organism>
<feature type="compositionally biased region" description="Polar residues" evidence="9">
    <location>
        <begin position="202"/>
        <end position="219"/>
    </location>
</feature>
<dbReference type="GO" id="GO:0003712">
    <property type="term" value="F:transcription coregulator activity"/>
    <property type="evidence" value="ECO:0007669"/>
    <property type="project" value="TreeGrafter"/>
</dbReference>
<dbReference type="InterPro" id="IPR013734">
    <property type="entry name" value="TF_Nrm1/Whi5"/>
</dbReference>
<keyword evidence="11" id="KW-1185">Reference proteome</keyword>
<evidence type="ECO:0000256" key="2">
    <source>
        <dbReference type="ARBA" id="ARBA00004496"/>
    </source>
</evidence>
<evidence type="ECO:0000256" key="7">
    <source>
        <dbReference type="ARBA" id="ARBA00023163"/>
    </source>
</evidence>
<feature type="compositionally biased region" description="Low complexity" evidence="9">
    <location>
        <begin position="386"/>
        <end position="402"/>
    </location>
</feature>
<dbReference type="GO" id="GO:0005737">
    <property type="term" value="C:cytoplasm"/>
    <property type="evidence" value="ECO:0007669"/>
    <property type="project" value="UniProtKB-SubCell"/>
</dbReference>
<evidence type="ECO:0000256" key="3">
    <source>
        <dbReference type="ARBA" id="ARBA00006922"/>
    </source>
</evidence>
<feature type="region of interest" description="Disordered" evidence="9">
    <location>
        <begin position="114"/>
        <end position="166"/>
    </location>
</feature>
<evidence type="ECO:0000313" key="11">
    <source>
        <dbReference type="Proteomes" id="UP000050424"/>
    </source>
</evidence>
<evidence type="ECO:0000256" key="9">
    <source>
        <dbReference type="SAM" id="MobiDB-lite"/>
    </source>
</evidence>
<evidence type="ECO:0000256" key="5">
    <source>
        <dbReference type="ARBA" id="ARBA00022491"/>
    </source>
</evidence>
<dbReference type="GO" id="GO:0000082">
    <property type="term" value="P:G1/S transition of mitotic cell cycle"/>
    <property type="evidence" value="ECO:0007669"/>
    <property type="project" value="InterPro"/>
</dbReference>
<keyword evidence="6" id="KW-0805">Transcription regulation</keyword>
<keyword evidence="5" id="KW-0678">Repressor</keyword>
<sequence length="600" mass="62998">MTSDRPLGAVALNHNRVALPASLVTDDTRLLSLDRLADTTDAVAARAPPGGDIAVQPPADATLSRASHRPTASPMSATDASALPFAPPSAGAAALMAASAAAAAAASFPASLPRQLSADGDDRSSQSHPRSTTGSQDTTMTTSTDPVFTPPASESGACPPVSSQESQLLHLSQIAAAQDKMATDSWSSRKRMADGVVKTRSDSQSPVKGHSRNTSAVSRISTGSYIGEVGRPCCCRGREGCNGKGSRCRRRPSLAEHPQTTNTLQLSTELRTRLSYAMVKVNHGWQSNSLEEVESLASHAASPTSSTSTVHRRHGSSASPRLAISSAPTASAPSLYEPVAQLRRSNSPPRTSTGKPGLGPPASIQPSMSMPAPRSNPRRNSNPHYTPTLLSHSHSASPHTPAQPTVQTGSRSRNIADPILFSPHQNVREQDAIESLLFMSSPGNSANLKHAFSPTGSPGPHLGVTRPVPTRHALPSGPRKPLPSSQRQQYQSKRPGFEKSPGMPPPPGSPMELDSPQQPYHTPNRGTPRRRINGGSSHLRGALSLPSGLGVGNGTARKMLRDEDIERMLDRAGAETGDSSDDEEIQIPQPRSGVAGVMQV</sequence>
<protein>
    <submittedName>
        <fullName evidence="10">Uncharacterized protein</fullName>
    </submittedName>
</protein>
<name>A0A0P7B7X7_9HYPO</name>
<dbReference type="PANTHER" id="PTHR28246">
    <property type="entry name" value="G1-SPECIFIC TRANSCRIPTIONAL REPRESSOR WHI5-RELATED"/>
    <property type="match status" value="1"/>
</dbReference>
<reference evidence="10 11" key="1">
    <citation type="submission" date="2015-09" db="EMBL/GenBank/DDBJ databases">
        <title>Draft genome of a European isolate of the apple canker pathogen Neonectria ditissima.</title>
        <authorList>
            <person name="Gomez-Cortecero A."/>
            <person name="Harrison R.J."/>
            <person name="Armitage A.D."/>
        </authorList>
    </citation>
    <scope>NUCLEOTIDE SEQUENCE [LARGE SCALE GENOMIC DNA]</scope>
    <source>
        <strain evidence="10 11">R09/05</strain>
    </source>
</reference>
<dbReference type="PANTHER" id="PTHR28246:SF1">
    <property type="entry name" value="G1-SPECIFIC TRANSCRIPTIONAL REPRESSOR WHI5-RELATED"/>
    <property type="match status" value="1"/>
</dbReference>
<feature type="region of interest" description="Disordered" evidence="9">
    <location>
        <begin position="180"/>
        <end position="219"/>
    </location>
</feature>
<evidence type="ECO:0000313" key="10">
    <source>
        <dbReference type="EMBL" id="KPM38042.1"/>
    </source>
</evidence>
<feature type="compositionally biased region" description="Low complexity" evidence="9">
    <location>
        <begin position="296"/>
        <end position="309"/>
    </location>
</feature>